<dbReference type="PANTHER" id="PTHR31082">
    <property type="entry name" value="PHEROMONE-REGULATED MEMBRANE PROTEIN 10"/>
    <property type="match status" value="1"/>
</dbReference>
<comment type="similarity">
    <text evidence="5">Belongs to the ThrE exporter (TC 2.A.79) family.</text>
</comment>
<evidence type="ECO:0008006" key="12">
    <source>
        <dbReference type="Google" id="ProtNLM"/>
    </source>
</evidence>
<keyword evidence="11" id="KW-1185">Reference proteome</keyword>
<evidence type="ECO:0000313" key="10">
    <source>
        <dbReference type="EMBL" id="ORY66738.1"/>
    </source>
</evidence>
<feature type="transmembrane region" description="Helical" evidence="7">
    <location>
        <begin position="1086"/>
        <end position="1103"/>
    </location>
</feature>
<dbReference type="Pfam" id="PF06738">
    <property type="entry name" value="ThrE"/>
    <property type="match status" value="2"/>
</dbReference>
<dbReference type="OrthoDB" id="413008at2759"/>
<accession>A0A1Y2E596</accession>
<protein>
    <recommendedName>
        <fullName evidence="12">Threonine/serine exporter-like N-terminal domain-containing protein</fullName>
    </recommendedName>
</protein>
<feature type="domain" description="Threonine/Serine exporter ThrE" evidence="9">
    <location>
        <begin position="1041"/>
        <end position="1166"/>
    </location>
</feature>
<feature type="compositionally biased region" description="Low complexity" evidence="6">
    <location>
        <begin position="206"/>
        <end position="215"/>
    </location>
</feature>
<dbReference type="GO" id="GO:0016020">
    <property type="term" value="C:membrane"/>
    <property type="evidence" value="ECO:0007669"/>
    <property type="project" value="UniProtKB-SubCell"/>
</dbReference>
<proteinExistence type="inferred from homology"/>
<feature type="region of interest" description="Disordered" evidence="6">
    <location>
        <begin position="206"/>
        <end position="234"/>
    </location>
</feature>
<organism evidence="10 11">
    <name type="scientific">Neocallimastix californiae</name>
    <dbReference type="NCBI Taxonomy" id="1754190"/>
    <lineage>
        <taxon>Eukaryota</taxon>
        <taxon>Fungi</taxon>
        <taxon>Fungi incertae sedis</taxon>
        <taxon>Chytridiomycota</taxon>
        <taxon>Chytridiomycota incertae sedis</taxon>
        <taxon>Neocallimastigomycetes</taxon>
        <taxon>Neocallimastigales</taxon>
        <taxon>Neocallimastigaceae</taxon>
        <taxon>Neocallimastix</taxon>
    </lineage>
</organism>
<dbReference type="STRING" id="1754190.A0A1Y2E596"/>
<name>A0A1Y2E596_9FUNG</name>
<gene>
    <name evidence="10" type="ORF">LY90DRAFT_504779</name>
</gene>
<dbReference type="GO" id="GO:0022857">
    <property type="term" value="F:transmembrane transporter activity"/>
    <property type="evidence" value="ECO:0007669"/>
    <property type="project" value="InterPro"/>
</dbReference>
<feature type="compositionally biased region" description="Low complexity" evidence="6">
    <location>
        <begin position="242"/>
        <end position="254"/>
    </location>
</feature>
<feature type="transmembrane region" description="Helical" evidence="7">
    <location>
        <begin position="959"/>
        <end position="979"/>
    </location>
</feature>
<feature type="compositionally biased region" description="Polar residues" evidence="6">
    <location>
        <begin position="1"/>
        <end position="11"/>
    </location>
</feature>
<reference evidence="10 11" key="1">
    <citation type="submission" date="2016-08" db="EMBL/GenBank/DDBJ databases">
        <title>A Parts List for Fungal Cellulosomes Revealed by Comparative Genomics.</title>
        <authorList>
            <consortium name="DOE Joint Genome Institute"/>
            <person name="Haitjema C.H."/>
            <person name="Gilmore S.P."/>
            <person name="Henske J.K."/>
            <person name="Solomon K.V."/>
            <person name="De Groot R."/>
            <person name="Kuo A."/>
            <person name="Mondo S.J."/>
            <person name="Salamov A.A."/>
            <person name="Labutti K."/>
            <person name="Zhao Z."/>
            <person name="Chiniquy J."/>
            <person name="Barry K."/>
            <person name="Brewer H.M."/>
            <person name="Purvine S.O."/>
            <person name="Wright A.T."/>
            <person name="Boxma B."/>
            <person name="Van Alen T."/>
            <person name="Hackstein J.H."/>
            <person name="Baker S.E."/>
            <person name="Grigoriev I.V."/>
            <person name="O'Malley M.A."/>
        </authorList>
    </citation>
    <scope>NUCLEOTIDE SEQUENCE [LARGE SCALE GENOMIC DNA]</scope>
    <source>
        <strain evidence="10 11">G1</strain>
    </source>
</reference>
<evidence type="ECO:0000256" key="3">
    <source>
        <dbReference type="ARBA" id="ARBA00022989"/>
    </source>
</evidence>
<evidence type="ECO:0000259" key="9">
    <source>
        <dbReference type="Pfam" id="PF12821"/>
    </source>
</evidence>
<feature type="transmembrane region" description="Helical" evidence="7">
    <location>
        <begin position="1035"/>
        <end position="1055"/>
    </location>
</feature>
<evidence type="ECO:0000256" key="2">
    <source>
        <dbReference type="ARBA" id="ARBA00022692"/>
    </source>
</evidence>
<dbReference type="Pfam" id="PF12821">
    <property type="entry name" value="ThrE_2"/>
    <property type="match status" value="1"/>
</dbReference>
<feature type="transmembrane region" description="Helical" evidence="7">
    <location>
        <begin position="875"/>
        <end position="894"/>
    </location>
</feature>
<keyword evidence="2 7" id="KW-0812">Transmembrane</keyword>
<dbReference type="InterPro" id="IPR010619">
    <property type="entry name" value="ThrE-like_N"/>
</dbReference>
<feature type="region of interest" description="Disordered" evidence="6">
    <location>
        <begin position="708"/>
        <end position="750"/>
    </location>
</feature>
<evidence type="ECO:0000256" key="1">
    <source>
        <dbReference type="ARBA" id="ARBA00004141"/>
    </source>
</evidence>
<feature type="transmembrane region" description="Helical" evidence="7">
    <location>
        <begin position="901"/>
        <end position="917"/>
    </location>
</feature>
<feature type="transmembrane region" description="Helical" evidence="7">
    <location>
        <begin position="1148"/>
        <end position="1171"/>
    </location>
</feature>
<dbReference type="InterPro" id="IPR024528">
    <property type="entry name" value="ThrE_2"/>
</dbReference>
<dbReference type="EMBL" id="MCOG01000050">
    <property type="protein sequence ID" value="ORY66738.1"/>
    <property type="molecule type" value="Genomic_DNA"/>
</dbReference>
<dbReference type="InterPro" id="IPR051361">
    <property type="entry name" value="ThrE/Ser_Exporter"/>
</dbReference>
<dbReference type="AlphaFoldDB" id="A0A1Y2E596"/>
<evidence type="ECO:0000256" key="4">
    <source>
        <dbReference type="ARBA" id="ARBA00023136"/>
    </source>
</evidence>
<feature type="domain" description="Threonine/serine exporter-like N-terminal" evidence="8">
    <location>
        <begin position="852"/>
        <end position="1008"/>
    </location>
</feature>
<sequence>MDTTNNKNDFNSKGKKQINMSSPVSYTNQSLSTQYSTKATKTYNPQIFSPQPFNPMSYSQIYTQQPFTPLNNSRPSTPNPQRSLNNSPFNVTKSDPGSFALHHSNSTSNLCINIKNSPNALYPPAYNSYSSKHQNKKAVHKVIQHTRKVVNDQNNEEVEVSTEVTQQLLKVNGLEREEASIYSLTTYTNNDKKKKKQTKSNLEIHSYLSDSSSGSDTITPNPKGKREYEINSNGGKIIIESIPSSSRSENNNSNDMTSSSQNYNISLNDAISSSNKIKHNSNNIKYDDNYTSINKNKNNIQNSKANFKRKDGVTVIDTSVPIYHRNHFNDHGIYICNNNNNFNEYDEEGHINLIISPSSEKSYRDEISPNSSCNSYPMFSTTYQNVGNMVDDSINPNKRCSKNIEDTSNYYLHNPNQTSSVNNIVFSHCDSSTNGSSNKYKENSKIMDSNVNNSSILYNKSNGCNRKTHKTTTTTTTTYEVIENYEDDENNDEINNDIEKYVHFNNLPYQYCKPTSFYNRALLPPASCNEVITDKDTLSQQINLRKKSWHTSFFESQGKASSSMFSIPRYQPEQHHGNSENNSYDSLEDRSCFHILYQFDKEDFIVRLGKALYLYGSPTFRTEATLRSVSKLLGIQGEFASFPTLILLSFSNYKTNETLNSENHLLLTPTGYNLGKLEEVVQITYELKMALKQIKCLRSNREKIENGEKKEMIETKEEKSKNDKSKKNDKKEKNEKEKRQTNNDSVIIEIEKSSSIDSKSQFSRKRTSKSASTINEDKEYENNAIDITAYSSIDDINNDDSFYLNNGNSGETLNNSDEVEFSDFELNSLGDDEGKYQDIDTSSEDDFDKLEKVALTAAINKLDYVIAKPPSFGSLFWQIASYIVAGFTASPILFGGTWLDGIVSGIAGLIVGLITFYEPSLFPAHGHLLELLASVGASATLRITQGLLPKYCINFTADILSATLYLLPGLNFTIGFIELASRNMISGTVRLMHSLVTSFMMGAGITIGDHITKFIDIPIIADTTHTCETLATPNMIWNFLMFPILGISLNMMFFANMSQFPIMVLTTAISYVFNLIGTKLDFPSELTIIISALAVGVISNIYAKLRNKLAIIPIIIGVLLLVPGSVGVKGSLAFLIDQNFETGIQFTVSMFTVSMWITIGVFLSNLVVFPFKNSEHMGLMTL</sequence>
<feature type="region of interest" description="Disordered" evidence="6">
    <location>
        <begin position="242"/>
        <end position="261"/>
    </location>
</feature>
<evidence type="ECO:0000256" key="6">
    <source>
        <dbReference type="SAM" id="MobiDB-lite"/>
    </source>
</evidence>
<evidence type="ECO:0000256" key="5">
    <source>
        <dbReference type="ARBA" id="ARBA00034125"/>
    </source>
</evidence>
<evidence type="ECO:0000313" key="11">
    <source>
        <dbReference type="Proteomes" id="UP000193920"/>
    </source>
</evidence>
<dbReference type="Proteomes" id="UP000193920">
    <property type="component" value="Unassembled WGS sequence"/>
</dbReference>
<comment type="caution">
    <text evidence="10">The sequence shown here is derived from an EMBL/GenBank/DDBJ whole genome shotgun (WGS) entry which is preliminary data.</text>
</comment>
<feature type="compositionally biased region" description="Basic and acidic residues" evidence="6">
    <location>
        <begin position="708"/>
        <end position="741"/>
    </location>
</feature>
<feature type="region of interest" description="Disordered" evidence="6">
    <location>
        <begin position="1"/>
        <end position="26"/>
    </location>
</feature>
<keyword evidence="3 7" id="KW-1133">Transmembrane helix</keyword>
<feature type="region of interest" description="Disordered" evidence="6">
    <location>
        <begin position="66"/>
        <end position="91"/>
    </location>
</feature>
<evidence type="ECO:0000256" key="7">
    <source>
        <dbReference type="SAM" id="Phobius"/>
    </source>
</evidence>
<feature type="transmembrane region" description="Helical" evidence="7">
    <location>
        <begin position="1110"/>
        <end position="1136"/>
    </location>
</feature>
<keyword evidence="4 7" id="KW-0472">Membrane</keyword>
<dbReference type="PANTHER" id="PTHR31082:SF4">
    <property type="entry name" value="PHEROMONE-REGULATED MEMBRANE PROTEIN 10"/>
    <property type="match status" value="1"/>
</dbReference>
<evidence type="ECO:0000259" key="8">
    <source>
        <dbReference type="Pfam" id="PF06738"/>
    </source>
</evidence>
<comment type="subcellular location">
    <subcellularLocation>
        <location evidence="1">Membrane</location>
        <topology evidence="1">Multi-pass membrane protein</topology>
    </subcellularLocation>
</comment>
<feature type="domain" description="Threonine/serine exporter-like N-terminal" evidence="8">
    <location>
        <begin position="603"/>
        <end position="687"/>
    </location>
</feature>